<dbReference type="InterPro" id="IPR028952">
    <property type="entry name" value="Imm63"/>
</dbReference>
<dbReference type="Proteomes" id="UP000515291">
    <property type="component" value="Chromosome"/>
</dbReference>
<name>A0A7G6U7U0_9BRAD</name>
<reference evidence="3" key="1">
    <citation type="journal article" date="2020" name="Mol. Plant Microbe">
        <title>Rhizobial microsymbionts of the narrowly endemic Oxytropis species growing in Kamchatka are characterized by significant genetic diversity and possess a set of genes that are associated with T3SS and T6SS secretion systems and can affect the development of symbiosis.</title>
        <authorList>
            <person name="Safronova V."/>
            <person name="Guro P."/>
            <person name="Sazanova A."/>
            <person name="Kuznetsova I."/>
            <person name="Belimov A."/>
            <person name="Yakubov V."/>
            <person name="Chirak E."/>
            <person name="Afonin A."/>
            <person name="Gogolev Y."/>
            <person name="Andronov E."/>
            <person name="Tikhonovich I."/>
        </authorList>
    </citation>
    <scope>NUCLEOTIDE SEQUENCE [LARGE SCALE GENOMIC DNA]</scope>
    <source>
        <strain evidence="3">581</strain>
    </source>
</reference>
<protein>
    <recommendedName>
        <fullName evidence="1">Immunity protein 63 domain-containing protein</fullName>
    </recommendedName>
</protein>
<dbReference type="AlphaFoldDB" id="A0A7G6U7U0"/>
<evidence type="ECO:0000313" key="3">
    <source>
        <dbReference type="Proteomes" id="UP000515291"/>
    </source>
</evidence>
<sequence length="134" mass="15661">MTPLEQVDHRIRVLAARIHAPEELLPGYRHVDSGRALIEHDGHFHYMFVERGERYDMRTTDDLDELMYWTFETITSAMAGTYELMHRNSNAGDIRRLRFAHQLALLGRLDPAWADRCRAGLDDILSRHPYVDGR</sequence>
<accession>A0A7G6U7U0</accession>
<dbReference type="KEGG" id="trb:HB776_30535"/>
<feature type="domain" description="Immunity protein 63" evidence="1">
    <location>
        <begin position="41"/>
        <end position="120"/>
    </location>
</feature>
<evidence type="ECO:0000259" key="1">
    <source>
        <dbReference type="Pfam" id="PF15599"/>
    </source>
</evidence>
<dbReference type="RefSeq" id="WP_184513926.1">
    <property type="nucleotide sequence ID" value="NZ_CP050292.1"/>
</dbReference>
<proteinExistence type="predicted"/>
<organism evidence="2 3">
    <name type="scientific">Tardiphaga robiniae</name>
    <dbReference type="NCBI Taxonomy" id="943830"/>
    <lineage>
        <taxon>Bacteria</taxon>
        <taxon>Pseudomonadati</taxon>
        <taxon>Pseudomonadota</taxon>
        <taxon>Alphaproteobacteria</taxon>
        <taxon>Hyphomicrobiales</taxon>
        <taxon>Nitrobacteraceae</taxon>
        <taxon>Tardiphaga</taxon>
    </lineage>
</organism>
<gene>
    <name evidence="2" type="ORF">HB776_30535</name>
</gene>
<dbReference type="Pfam" id="PF15599">
    <property type="entry name" value="Imm63"/>
    <property type="match status" value="1"/>
</dbReference>
<dbReference type="EMBL" id="CP050292">
    <property type="protein sequence ID" value="QND75072.1"/>
    <property type="molecule type" value="Genomic_DNA"/>
</dbReference>
<evidence type="ECO:0000313" key="2">
    <source>
        <dbReference type="EMBL" id="QND75072.1"/>
    </source>
</evidence>